<evidence type="ECO:0000313" key="8">
    <source>
        <dbReference type="EMBL" id="EAT91768.2"/>
    </source>
</evidence>
<feature type="transmembrane region" description="Helical" evidence="7">
    <location>
        <begin position="284"/>
        <end position="307"/>
    </location>
</feature>
<evidence type="ECO:0000313" key="9">
    <source>
        <dbReference type="Proteomes" id="UP000001055"/>
    </source>
</evidence>
<dbReference type="HOGENOM" id="CLU_001265_52_4_1"/>
<evidence type="ECO:0000256" key="1">
    <source>
        <dbReference type="ARBA" id="ARBA00004141"/>
    </source>
</evidence>
<dbReference type="SUPFAM" id="SSF103473">
    <property type="entry name" value="MFS general substrate transporter"/>
    <property type="match status" value="1"/>
</dbReference>
<evidence type="ECO:0000256" key="2">
    <source>
        <dbReference type="ARBA" id="ARBA00022448"/>
    </source>
</evidence>
<dbReference type="PANTHER" id="PTHR23511:SF4">
    <property type="entry name" value="MAJOR FACILITATOR SUPERFAMILY (MFS) PROFILE DOMAIN-CONTAINING PROTEIN"/>
    <property type="match status" value="1"/>
</dbReference>
<feature type="transmembrane region" description="Helical" evidence="7">
    <location>
        <begin position="139"/>
        <end position="159"/>
    </location>
</feature>
<protein>
    <recommendedName>
        <fullName evidence="10">Major facilitator superfamily (MFS) profile domain-containing protein</fullName>
    </recommendedName>
</protein>
<feature type="compositionally biased region" description="Basic and acidic residues" evidence="6">
    <location>
        <begin position="1"/>
        <end position="13"/>
    </location>
</feature>
<feature type="region of interest" description="Disordered" evidence="6">
    <location>
        <begin position="1"/>
        <end position="27"/>
    </location>
</feature>
<feature type="transmembrane region" description="Helical" evidence="7">
    <location>
        <begin position="51"/>
        <end position="72"/>
    </location>
</feature>
<dbReference type="AlphaFoldDB" id="Q0V6U1"/>
<dbReference type="eggNOG" id="KOG0253">
    <property type="taxonomic scope" value="Eukaryota"/>
</dbReference>
<reference evidence="9" key="1">
    <citation type="journal article" date="2007" name="Plant Cell">
        <title>Dothideomycete-plant interactions illuminated by genome sequencing and EST analysis of the wheat pathogen Stagonospora nodorum.</title>
        <authorList>
            <person name="Hane J.K."/>
            <person name="Lowe R.G."/>
            <person name="Solomon P.S."/>
            <person name="Tan K.C."/>
            <person name="Schoch C.L."/>
            <person name="Spatafora J.W."/>
            <person name="Crous P.W."/>
            <person name="Kodira C."/>
            <person name="Birren B.W."/>
            <person name="Galagan J.E."/>
            <person name="Torriani S.F."/>
            <person name="McDonald B.A."/>
            <person name="Oliver R.P."/>
        </authorList>
    </citation>
    <scope>NUCLEOTIDE SEQUENCE [LARGE SCALE GENOMIC DNA]</scope>
    <source>
        <strain evidence="9">SN15 / ATCC MYA-4574 / FGSC 10173</strain>
    </source>
</reference>
<feature type="transmembrane region" description="Helical" evidence="7">
    <location>
        <begin position="84"/>
        <end position="102"/>
    </location>
</feature>
<keyword evidence="2" id="KW-0813">Transport</keyword>
<dbReference type="InParanoid" id="Q0V6U1"/>
<sequence length="467" mass="51861">MEDPVNKKVVHEQDVEDGQVDDSSSLGKGDILQQEHIRSDEIGFTPYHTKLFILNGFGYAVDSLLLLIQSVIAAQAALEFNPSFANGLTIATYVGMLVGALFWGLTADIMGRKVAFNVSLLISSVFAIVAGASPGWEVLGLFIPGVGQLIAGFFAWAFLPNFSCLDPSAFPDAAPCTKANNQGWRYVWYASGSLVFVMSLARITVIRLKETPKFLVGEGRDAECVETLQYIANKYNRPCSLTVEMMAACGELQITPGSKWALGGIWGHIKGLYATRRIGISTTLIWLSWTLIGLAYPLYNVFLPAYLSSRGAAFGQPSPYITWRNYTLVNFSGIWGPVLAGWMCGTRLGRKYTMVVGALVTMAFFFAYTQVRTATQNVSRSFRWRDMGKLLTRCVGCVHLHYQFLPEHLLRHAVCVHARGLALGPQRHRKRHCDWVESYHGYSECRHCDGCRCEYRICASSDFVANH</sequence>
<keyword evidence="5 7" id="KW-0472">Membrane</keyword>
<dbReference type="EMBL" id="CH445325">
    <property type="protein sequence ID" value="EAT91768.2"/>
    <property type="molecule type" value="Genomic_DNA"/>
</dbReference>
<evidence type="ECO:0000256" key="7">
    <source>
        <dbReference type="SAM" id="Phobius"/>
    </source>
</evidence>
<dbReference type="KEGG" id="pno:SNOG_00273"/>
<evidence type="ECO:0008006" key="10">
    <source>
        <dbReference type="Google" id="ProtNLM"/>
    </source>
</evidence>
<accession>Q0V6U1</accession>
<proteinExistence type="predicted"/>
<dbReference type="GO" id="GO:0016020">
    <property type="term" value="C:membrane"/>
    <property type="evidence" value="ECO:0000318"/>
    <property type="project" value="GO_Central"/>
</dbReference>
<feature type="transmembrane region" description="Helical" evidence="7">
    <location>
        <begin position="114"/>
        <end position="132"/>
    </location>
</feature>
<dbReference type="RefSeq" id="XP_001790964.1">
    <property type="nucleotide sequence ID" value="XM_001790912.1"/>
</dbReference>
<evidence type="ECO:0000256" key="6">
    <source>
        <dbReference type="SAM" id="MobiDB-lite"/>
    </source>
</evidence>
<keyword evidence="3 7" id="KW-0812">Transmembrane</keyword>
<evidence type="ECO:0000256" key="3">
    <source>
        <dbReference type="ARBA" id="ARBA00022692"/>
    </source>
</evidence>
<comment type="subcellular location">
    <subcellularLocation>
        <location evidence="1">Membrane</location>
        <topology evidence="1">Multi-pass membrane protein</topology>
    </subcellularLocation>
</comment>
<dbReference type="Proteomes" id="UP000001055">
    <property type="component" value="Unassembled WGS sequence"/>
</dbReference>
<dbReference type="Gene3D" id="1.20.1250.20">
    <property type="entry name" value="MFS general substrate transporter like domains"/>
    <property type="match status" value="1"/>
</dbReference>
<dbReference type="GeneID" id="5967854"/>
<dbReference type="PANTHER" id="PTHR23511">
    <property type="entry name" value="SYNAPTIC VESICLE GLYCOPROTEIN 2"/>
    <property type="match status" value="1"/>
</dbReference>
<dbReference type="VEuPathDB" id="FungiDB:JI435_002730"/>
<name>Q0V6U1_PHANO</name>
<feature type="transmembrane region" description="Helical" evidence="7">
    <location>
        <begin position="352"/>
        <end position="371"/>
    </location>
</feature>
<keyword evidence="4 7" id="KW-1133">Transmembrane helix</keyword>
<gene>
    <name evidence="8" type="ORF">SNOG_00273</name>
</gene>
<feature type="transmembrane region" description="Helical" evidence="7">
    <location>
        <begin position="186"/>
        <end position="205"/>
    </location>
</feature>
<organism evidence="8 9">
    <name type="scientific">Phaeosphaeria nodorum (strain SN15 / ATCC MYA-4574 / FGSC 10173)</name>
    <name type="common">Glume blotch fungus</name>
    <name type="synonym">Parastagonospora nodorum</name>
    <dbReference type="NCBI Taxonomy" id="321614"/>
    <lineage>
        <taxon>Eukaryota</taxon>
        <taxon>Fungi</taxon>
        <taxon>Dikarya</taxon>
        <taxon>Ascomycota</taxon>
        <taxon>Pezizomycotina</taxon>
        <taxon>Dothideomycetes</taxon>
        <taxon>Pleosporomycetidae</taxon>
        <taxon>Pleosporales</taxon>
        <taxon>Pleosporineae</taxon>
        <taxon>Phaeosphaeriaceae</taxon>
        <taxon>Parastagonospora</taxon>
    </lineage>
</organism>
<feature type="transmembrane region" description="Helical" evidence="7">
    <location>
        <begin position="327"/>
        <end position="345"/>
    </location>
</feature>
<evidence type="ECO:0000256" key="5">
    <source>
        <dbReference type="ARBA" id="ARBA00023136"/>
    </source>
</evidence>
<dbReference type="InterPro" id="IPR036259">
    <property type="entry name" value="MFS_trans_sf"/>
</dbReference>
<evidence type="ECO:0000256" key="4">
    <source>
        <dbReference type="ARBA" id="ARBA00022989"/>
    </source>
</evidence>